<evidence type="ECO:0000256" key="7">
    <source>
        <dbReference type="SAM" id="MobiDB-lite"/>
    </source>
</evidence>
<dbReference type="CDD" id="cd10719">
    <property type="entry name" value="DnaJ_zf"/>
    <property type="match status" value="1"/>
</dbReference>
<keyword evidence="3 6" id="KW-0863">Zinc-finger</keyword>
<proteinExistence type="inferred from homology"/>
<feature type="zinc finger region" description="CR-type" evidence="6">
    <location>
        <begin position="174"/>
        <end position="290"/>
    </location>
</feature>
<dbReference type="PROSITE" id="PS50076">
    <property type="entry name" value="DNAJ_2"/>
    <property type="match status" value="1"/>
</dbReference>
<dbReference type="PRINTS" id="PR00625">
    <property type="entry name" value="JDOMAIN"/>
</dbReference>
<evidence type="ECO:0000256" key="1">
    <source>
        <dbReference type="ARBA" id="ARBA00022723"/>
    </source>
</evidence>
<dbReference type="GO" id="GO:0042026">
    <property type="term" value="P:protein refolding"/>
    <property type="evidence" value="ECO:0007669"/>
    <property type="project" value="TreeGrafter"/>
</dbReference>
<evidence type="ECO:0000256" key="2">
    <source>
        <dbReference type="ARBA" id="ARBA00022737"/>
    </source>
</evidence>
<evidence type="ECO:0000313" key="10">
    <source>
        <dbReference type="EMBL" id="RHY28182.1"/>
    </source>
</evidence>
<keyword evidence="5" id="KW-0143">Chaperone</keyword>
<feature type="region of interest" description="Disordered" evidence="7">
    <location>
        <begin position="1"/>
        <end position="39"/>
    </location>
</feature>
<dbReference type="FunFam" id="2.60.260.20:FF:000005">
    <property type="entry name" value="Chaperone protein dnaJ 1, mitochondrial"/>
    <property type="match status" value="1"/>
</dbReference>
<evidence type="ECO:0000313" key="11">
    <source>
        <dbReference type="Proteomes" id="UP000285060"/>
    </source>
</evidence>
<name>A0A3R6VVC8_9STRA</name>
<dbReference type="CDD" id="cd06257">
    <property type="entry name" value="DnaJ"/>
    <property type="match status" value="1"/>
</dbReference>
<dbReference type="Gene3D" id="1.10.287.110">
    <property type="entry name" value="DnaJ domain"/>
    <property type="match status" value="1"/>
</dbReference>
<evidence type="ECO:0000256" key="5">
    <source>
        <dbReference type="ARBA" id="ARBA00023186"/>
    </source>
</evidence>
<dbReference type="HAMAP" id="MF_01152">
    <property type="entry name" value="DnaJ"/>
    <property type="match status" value="1"/>
</dbReference>
<dbReference type="CDD" id="cd10747">
    <property type="entry name" value="DnaJ_C"/>
    <property type="match status" value="1"/>
</dbReference>
<dbReference type="Pfam" id="PF01556">
    <property type="entry name" value="DnaJ_C"/>
    <property type="match status" value="1"/>
</dbReference>
<evidence type="ECO:0000256" key="3">
    <source>
        <dbReference type="ARBA" id="ARBA00022771"/>
    </source>
</evidence>
<dbReference type="VEuPathDB" id="FungiDB:H310_13008"/>
<dbReference type="SMART" id="SM00271">
    <property type="entry name" value="DnaJ"/>
    <property type="match status" value="1"/>
</dbReference>
<dbReference type="Gene3D" id="2.10.230.10">
    <property type="entry name" value="Heat shock protein DnaJ, cysteine-rich domain"/>
    <property type="match status" value="1"/>
</dbReference>
<evidence type="ECO:0000256" key="6">
    <source>
        <dbReference type="PROSITE-ProRule" id="PRU00546"/>
    </source>
</evidence>
<dbReference type="InterPro" id="IPR012724">
    <property type="entry name" value="DnaJ"/>
</dbReference>
<dbReference type="PANTHER" id="PTHR43096:SF52">
    <property type="entry name" value="DNAJ HOMOLOG 1, MITOCHONDRIAL-RELATED"/>
    <property type="match status" value="1"/>
</dbReference>
<dbReference type="Pfam" id="PF00684">
    <property type="entry name" value="DnaJ_CXXCXGXG"/>
    <property type="match status" value="1"/>
</dbReference>
<evidence type="ECO:0000259" key="9">
    <source>
        <dbReference type="PROSITE" id="PS51188"/>
    </source>
</evidence>
<sequence>MQAAVLPTWSTSSMQKKHANHRAFHSHASSSRRPFHSSTRLDASKRDYYQVLGVKNDATKNEIKKKYYELAKKFHPDTNKDDPNAAKKFAEATEAWEILGDEEKRQKYDTFGHAGVDPNGMGDGDGDFHGFEDIFSQMFGHQGGRGRGNGRPRPERGADVQVNTHISFMEAVNGTTRDLNVYTDVTCEPCGGSGAKPGTSPKKCKSCNGSGVEILQQGFFAVEQPCRRCRGEGTFRMSTLLVLPSDANVYFACSSDRPMAPYSDPSVLAVGVTIDNPCGTCRGRGKVKKSRTVEVKIPEGVDNGMNLRLANQGEAGSKGGPAGHLYVAVSVAPDPFFKRDKVDVRCEVPISIAQAVLGGSVVVPTLTGQIPKGTQPGTTLKMRGKGIKELNSSRRGSQLVTLNVHVPDSLSDRQKELMEEFAEEEKRRGQDGESSCKSHTFADTVRATVDRIKQYMKPSSDQ</sequence>
<dbReference type="InterPro" id="IPR002939">
    <property type="entry name" value="DnaJ_C"/>
</dbReference>
<keyword evidence="4 6" id="KW-0862">Zinc</keyword>
<accession>A0A3R6VVC8</accession>
<dbReference type="GO" id="GO:0008270">
    <property type="term" value="F:zinc ion binding"/>
    <property type="evidence" value="ECO:0007669"/>
    <property type="project" value="UniProtKB-KW"/>
</dbReference>
<comment type="caution">
    <text evidence="10">The sequence shown here is derived from an EMBL/GenBank/DDBJ whole genome shotgun (WGS) entry which is preliminary data.</text>
</comment>
<feature type="compositionally biased region" description="Basic and acidic residues" evidence="7">
    <location>
        <begin position="418"/>
        <end position="436"/>
    </location>
</feature>
<protein>
    <recommendedName>
        <fullName evidence="12">Chaperone DnaJ</fullName>
    </recommendedName>
</protein>
<feature type="compositionally biased region" description="Low complexity" evidence="7">
    <location>
        <begin position="26"/>
        <end position="38"/>
    </location>
</feature>
<dbReference type="PANTHER" id="PTHR43096">
    <property type="entry name" value="DNAJ HOMOLOG 1, MITOCHONDRIAL-RELATED"/>
    <property type="match status" value="1"/>
</dbReference>
<dbReference type="PROSITE" id="PS51188">
    <property type="entry name" value="ZF_CR"/>
    <property type="match status" value="1"/>
</dbReference>
<organism evidence="10 11">
    <name type="scientific">Aphanomyces invadans</name>
    <dbReference type="NCBI Taxonomy" id="157072"/>
    <lineage>
        <taxon>Eukaryota</taxon>
        <taxon>Sar</taxon>
        <taxon>Stramenopiles</taxon>
        <taxon>Oomycota</taxon>
        <taxon>Saprolegniomycetes</taxon>
        <taxon>Saprolegniales</taxon>
        <taxon>Verrucalvaceae</taxon>
        <taxon>Aphanomyces</taxon>
    </lineage>
</organism>
<feature type="region of interest" description="Disordered" evidence="7">
    <location>
        <begin position="418"/>
        <end position="442"/>
    </location>
</feature>
<dbReference type="InterPro" id="IPR008971">
    <property type="entry name" value="HSP40/DnaJ_pept-bd"/>
</dbReference>
<dbReference type="GO" id="GO:0005524">
    <property type="term" value="F:ATP binding"/>
    <property type="evidence" value="ECO:0007669"/>
    <property type="project" value="InterPro"/>
</dbReference>
<dbReference type="Proteomes" id="UP000285060">
    <property type="component" value="Unassembled WGS sequence"/>
</dbReference>
<dbReference type="GO" id="GO:0005737">
    <property type="term" value="C:cytoplasm"/>
    <property type="evidence" value="ECO:0007669"/>
    <property type="project" value="TreeGrafter"/>
</dbReference>
<dbReference type="Pfam" id="PF00226">
    <property type="entry name" value="DnaJ"/>
    <property type="match status" value="1"/>
</dbReference>
<dbReference type="InterPro" id="IPR036869">
    <property type="entry name" value="J_dom_sf"/>
</dbReference>
<evidence type="ECO:0000256" key="4">
    <source>
        <dbReference type="ARBA" id="ARBA00022833"/>
    </source>
</evidence>
<dbReference type="InterPro" id="IPR001623">
    <property type="entry name" value="DnaJ_domain"/>
</dbReference>
<dbReference type="InterPro" id="IPR018253">
    <property type="entry name" value="DnaJ_domain_CS"/>
</dbReference>
<reference evidence="10 11" key="1">
    <citation type="submission" date="2018-08" db="EMBL/GenBank/DDBJ databases">
        <title>Aphanomyces genome sequencing and annotation.</title>
        <authorList>
            <person name="Minardi D."/>
            <person name="Oidtmann B."/>
            <person name="Van Der Giezen M."/>
            <person name="Studholme D.J."/>
        </authorList>
    </citation>
    <scope>NUCLEOTIDE SEQUENCE [LARGE SCALE GENOMIC DNA]</scope>
    <source>
        <strain evidence="10 11">NJM0002</strain>
    </source>
</reference>
<dbReference type="SUPFAM" id="SSF46565">
    <property type="entry name" value="Chaperone J-domain"/>
    <property type="match status" value="1"/>
</dbReference>
<dbReference type="EMBL" id="QUSY01000630">
    <property type="protein sequence ID" value="RHY28182.1"/>
    <property type="molecule type" value="Genomic_DNA"/>
</dbReference>
<dbReference type="Gene3D" id="2.60.260.20">
    <property type="entry name" value="Urease metallochaperone UreE, N-terminal domain"/>
    <property type="match status" value="2"/>
</dbReference>
<evidence type="ECO:0008006" key="12">
    <source>
        <dbReference type="Google" id="ProtNLM"/>
    </source>
</evidence>
<dbReference type="PROSITE" id="PS00636">
    <property type="entry name" value="DNAJ_1"/>
    <property type="match status" value="1"/>
</dbReference>
<dbReference type="GO" id="GO:0009408">
    <property type="term" value="P:response to heat"/>
    <property type="evidence" value="ECO:0007669"/>
    <property type="project" value="InterPro"/>
</dbReference>
<keyword evidence="1 6" id="KW-0479">Metal-binding</keyword>
<dbReference type="GO" id="GO:0051082">
    <property type="term" value="F:unfolded protein binding"/>
    <property type="evidence" value="ECO:0007669"/>
    <property type="project" value="InterPro"/>
</dbReference>
<dbReference type="SUPFAM" id="SSF57938">
    <property type="entry name" value="DnaJ/Hsp40 cysteine-rich domain"/>
    <property type="match status" value="1"/>
</dbReference>
<gene>
    <name evidence="10" type="ORF">DYB32_006166</name>
</gene>
<feature type="compositionally biased region" description="Basic residues" evidence="7">
    <location>
        <begin position="15"/>
        <end position="25"/>
    </location>
</feature>
<dbReference type="InterPro" id="IPR001305">
    <property type="entry name" value="HSP_DnaJ_Cys-rich_dom"/>
</dbReference>
<keyword evidence="11" id="KW-1185">Reference proteome</keyword>
<dbReference type="AlphaFoldDB" id="A0A3R6VVC8"/>
<dbReference type="InterPro" id="IPR036410">
    <property type="entry name" value="HSP_DnaJ_Cys-rich_dom_sf"/>
</dbReference>
<feature type="domain" description="CR-type" evidence="9">
    <location>
        <begin position="174"/>
        <end position="290"/>
    </location>
</feature>
<dbReference type="FunFam" id="2.10.230.10:FF:000002">
    <property type="entry name" value="Molecular chaperone DnaJ"/>
    <property type="match status" value="1"/>
</dbReference>
<keyword evidence="2" id="KW-0677">Repeat</keyword>
<evidence type="ECO:0000259" key="8">
    <source>
        <dbReference type="PROSITE" id="PS50076"/>
    </source>
</evidence>
<dbReference type="SUPFAM" id="SSF49493">
    <property type="entry name" value="HSP40/DnaJ peptide-binding domain"/>
    <property type="match status" value="2"/>
</dbReference>
<dbReference type="GO" id="GO:0031072">
    <property type="term" value="F:heat shock protein binding"/>
    <property type="evidence" value="ECO:0007669"/>
    <property type="project" value="InterPro"/>
</dbReference>
<feature type="domain" description="J" evidence="8">
    <location>
        <begin position="47"/>
        <end position="112"/>
    </location>
</feature>